<evidence type="ECO:0000313" key="3">
    <source>
        <dbReference type="Proteomes" id="UP000317365"/>
    </source>
</evidence>
<gene>
    <name evidence="2" type="ORF">EXZ61_21760</name>
</gene>
<dbReference type="Proteomes" id="UP000317365">
    <property type="component" value="Chromosome"/>
</dbReference>
<dbReference type="RefSeq" id="WP_142814004.1">
    <property type="nucleotide sequence ID" value="NZ_CP036282.1"/>
</dbReference>
<dbReference type="Pfam" id="PF09836">
    <property type="entry name" value="DUF2063"/>
    <property type="match status" value="1"/>
</dbReference>
<feature type="domain" description="Putative DNA-binding" evidence="1">
    <location>
        <begin position="7"/>
        <end position="99"/>
    </location>
</feature>
<organism evidence="2 3">
    <name type="scientific">Rhodoferax aquaticus</name>
    <dbReference type="NCBI Taxonomy" id="2527691"/>
    <lineage>
        <taxon>Bacteria</taxon>
        <taxon>Pseudomonadati</taxon>
        <taxon>Pseudomonadota</taxon>
        <taxon>Betaproteobacteria</taxon>
        <taxon>Burkholderiales</taxon>
        <taxon>Comamonadaceae</taxon>
        <taxon>Rhodoferax</taxon>
    </lineage>
</organism>
<name>A0A515EVB9_9BURK</name>
<evidence type="ECO:0000259" key="1">
    <source>
        <dbReference type="Pfam" id="PF09836"/>
    </source>
</evidence>
<dbReference type="Gene3D" id="1.10.150.690">
    <property type="entry name" value="DUF2063"/>
    <property type="match status" value="1"/>
</dbReference>
<reference evidence="3" key="2">
    <citation type="journal article" date="2020" name="Int. J. Syst. Evol. Microbiol.">
        <title>Genomic insights into a novel species Rhodoferax aquaticus sp. nov., isolated from freshwater.</title>
        <authorList>
            <person name="Li T."/>
            <person name="Zhuo Y."/>
            <person name="Jin C.Z."/>
            <person name="Wu X."/>
            <person name="Ko S.R."/>
            <person name="Jin F.J."/>
            <person name="Ahn C.Y."/>
            <person name="Oh H.M."/>
            <person name="Lee H.G."/>
            <person name="Jin L."/>
        </authorList>
    </citation>
    <scope>NUCLEOTIDE SEQUENCE [LARGE SCALE GENOMIC DNA]</scope>
    <source>
        <strain evidence="3">Gr-4</strain>
    </source>
</reference>
<reference evidence="3" key="1">
    <citation type="submission" date="2019-02" db="EMBL/GenBank/DDBJ databases">
        <title>Complete genome sequence of Rhodoferax sp. Gr-4.</title>
        <authorList>
            <person name="Jin L."/>
        </authorList>
    </citation>
    <scope>NUCLEOTIDE SEQUENCE [LARGE SCALE GENOMIC DNA]</scope>
    <source>
        <strain evidence="3">Gr-4</strain>
    </source>
</reference>
<dbReference type="InterPro" id="IPR044922">
    <property type="entry name" value="DUF2063_N_sf"/>
</dbReference>
<sequence>MNTLAQQQSALLGALFTWPADAAVQLLAGHADLTNARGLQVYQANGHMLAERALTAAYPVLAQLIGADSFAQLARALWHAAPPERGDVAQWGGAMAGFLSASEQLSDEPYLPDVARTEWALHRCAVQADATADLASIALLTTEDPDTLQLTLSSGCAAIRSQWPLASIIATHSNTESPDWAALTQRMRAQVAEDVIVWREGLRPRVREAQPGESDLLQALLGGHTLGQALDVAASLDFGAWLPLAVRTGLVLGVVQQAESGA</sequence>
<dbReference type="AlphaFoldDB" id="A0A515EVB9"/>
<dbReference type="KEGG" id="rhg:EXZ61_21760"/>
<evidence type="ECO:0000313" key="2">
    <source>
        <dbReference type="EMBL" id="QDL56569.1"/>
    </source>
</evidence>
<keyword evidence="3" id="KW-1185">Reference proteome</keyword>
<proteinExistence type="predicted"/>
<accession>A0A515EVB9</accession>
<dbReference type="EMBL" id="CP036282">
    <property type="protein sequence ID" value="QDL56569.1"/>
    <property type="molecule type" value="Genomic_DNA"/>
</dbReference>
<dbReference type="InterPro" id="IPR018640">
    <property type="entry name" value="DUF2063"/>
</dbReference>
<protein>
    <recommendedName>
        <fullName evidence="1">Putative DNA-binding domain-containing protein</fullName>
    </recommendedName>
</protein>